<protein>
    <submittedName>
        <fullName evidence="2">Uncharacterized protein</fullName>
    </submittedName>
</protein>
<evidence type="ECO:0000313" key="3">
    <source>
        <dbReference type="Proteomes" id="UP001295684"/>
    </source>
</evidence>
<accession>A0AAD1Y6Y0</accession>
<dbReference type="EMBL" id="CAMPGE010028061">
    <property type="protein sequence ID" value="CAI2385619.1"/>
    <property type="molecule type" value="Genomic_DNA"/>
</dbReference>
<dbReference type="AlphaFoldDB" id="A0AAD1Y6Y0"/>
<reference evidence="2" key="1">
    <citation type="submission" date="2023-07" db="EMBL/GenBank/DDBJ databases">
        <authorList>
            <consortium name="AG Swart"/>
            <person name="Singh M."/>
            <person name="Singh A."/>
            <person name="Seah K."/>
            <person name="Emmerich C."/>
        </authorList>
    </citation>
    <scope>NUCLEOTIDE SEQUENCE</scope>
    <source>
        <strain evidence="2">DP1</strain>
    </source>
</reference>
<feature type="region of interest" description="Disordered" evidence="1">
    <location>
        <begin position="329"/>
        <end position="352"/>
    </location>
</feature>
<organism evidence="2 3">
    <name type="scientific">Euplotes crassus</name>
    <dbReference type="NCBI Taxonomy" id="5936"/>
    <lineage>
        <taxon>Eukaryota</taxon>
        <taxon>Sar</taxon>
        <taxon>Alveolata</taxon>
        <taxon>Ciliophora</taxon>
        <taxon>Intramacronucleata</taxon>
        <taxon>Spirotrichea</taxon>
        <taxon>Hypotrichia</taxon>
        <taxon>Euplotida</taxon>
        <taxon>Euplotidae</taxon>
        <taxon>Moneuplotes</taxon>
    </lineage>
</organism>
<comment type="caution">
    <text evidence="2">The sequence shown here is derived from an EMBL/GenBank/DDBJ whole genome shotgun (WGS) entry which is preliminary data.</text>
</comment>
<dbReference type="Proteomes" id="UP001295684">
    <property type="component" value="Unassembled WGS sequence"/>
</dbReference>
<gene>
    <name evidence="2" type="ORF">ECRASSUSDP1_LOCUS27198</name>
</gene>
<feature type="compositionally biased region" description="Polar residues" evidence="1">
    <location>
        <begin position="331"/>
        <end position="349"/>
    </location>
</feature>
<proteinExistence type="predicted"/>
<keyword evidence="3" id="KW-1185">Reference proteome</keyword>
<name>A0AAD1Y6Y0_EUPCR</name>
<evidence type="ECO:0000256" key="1">
    <source>
        <dbReference type="SAM" id="MobiDB-lite"/>
    </source>
</evidence>
<evidence type="ECO:0000313" key="2">
    <source>
        <dbReference type="EMBL" id="CAI2385619.1"/>
    </source>
</evidence>
<sequence>MNRREIIDKFAQNQGKIERLVAAKDITGKTLRTPRKGSPCRKTRHLKKAVSFSKTHTVHHPNHVVQEPDPLDPANYKSNKSEFYWKLHDLTLKVKDYVSNFKPIIKKDPIEELITKAMNNSNKKILLRKASLKKIHKKATLIPLSRCDSVVSFSRRSMKKPNKNACSRDDLVIHVQDCQSQADPYFSYSPIKKMPTTFFSKRVKETPSVSSDSSLKSEIEEDELDNCMTPETVFFAPKDSRDRLESFQKPVDFLSETDEKSVVKKESGVLPPENKFIQRAVVQKSPKDKDAIHENMNNAITLVDMTTRDFQPIQLSSKVRETYIDKVEASMTGSPSSNPSQADATTEARTNLPEIRPRSKLCFNPKLKLIKVKSSKASPSKHFLDNIAKEIKEEPCTSRDKASIQSRLQKIFTNRKILRSKSQANSLASPLTSSPYIKRSILRTSKSKSIKNFIEQRKKAMISPKKMLRFSSMSEISSKLISYV</sequence>